<accession>A0A2T3BAW1</accession>
<dbReference type="GO" id="GO:0047617">
    <property type="term" value="F:fatty acyl-CoA hydrolase activity"/>
    <property type="evidence" value="ECO:0007669"/>
    <property type="project" value="TreeGrafter"/>
</dbReference>
<evidence type="ECO:0000313" key="2">
    <source>
        <dbReference type="EMBL" id="PSS25404.1"/>
    </source>
</evidence>
<dbReference type="EMBL" id="KZ679007">
    <property type="protein sequence ID" value="PSS25404.1"/>
    <property type="molecule type" value="Genomic_DNA"/>
</dbReference>
<dbReference type="CDD" id="cd00586">
    <property type="entry name" value="4HBT"/>
    <property type="match status" value="1"/>
</dbReference>
<proteinExistence type="predicted"/>
<dbReference type="GeneID" id="36570398"/>
<sequence>MEDIAHYSYFVVSFPERSVSFQIIPRYPHSQPSFCLNKTPTFLRCPAPGRSKMQLSPAPFARCLKQNPIRVCRCSYSTASPPAHSPRWLSETKQRIGKCVMFGMDKEQLGRAGVVLRALGEEWRELVAGREGFLTDRKRAGLLRQRVVWGEMDCMGREADIREQSHVNNVTYNRYAESARINWAYNYALHHDPAHKELWSQLWTPRGDGLILRSIRTDYKFPMTWPDRISVFHKLRALPRPGDHSFILDVVILSELQQRPAARCEEDIVVYDYRVGKKAEIMGFMMDEFEKTWKEQEEMKAKAERRIGELEAVVRGLEKETWDKEGAVEDMGAAAGR</sequence>
<dbReference type="Gene3D" id="3.10.129.10">
    <property type="entry name" value="Hotdog Thioesterase"/>
    <property type="match status" value="1"/>
</dbReference>
<dbReference type="InterPro" id="IPR050563">
    <property type="entry name" value="4-hydroxybenzoyl-CoA_TE"/>
</dbReference>
<reference evidence="2 3" key="1">
    <citation type="journal article" date="2018" name="New Phytol.">
        <title>Comparative genomics and transcriptomics depict ericoid mycorrhizal fungi as versatile saprotrophs and plant mutualists.</title>
        <authorList>
            <person name="Martino E."/>
            <person name="Morin E."/>
            <person name="Grelet G.A."/>
            <person name="Kuo A."/>
            <person name="Kohler A."/>
            <person name="Daghino S."/>
            <person name="Barry K.W."/>
            <person name="Cichocki N."/>
            <person name="Clum A."/>
            <person name="Dockter R.B."/>
            <person name="Hainaut M."/>
            <person name="Kuo R.C."/>
            <person name="LaButti K."/>
            <person name="Lindahl B.D."/>
            <person name="Lindquist E.A."/>
            <person name="Lipzen A."/>
            <person name="Khouja H.R."/>
            <person name="Magnuson J."/>
            <person name="Murat C."/>
            <person name="Ohm R.A."/>
            <person name="Singer S.W."/>
            <person name="Spatafora J.W."/>
            <person name="Wang M."/>
            <person name="Veneault-Fourrey C."/>
            <person name="Henrissat B."/>
            <person name="Grigoriev I.V."/>
            <person name="Martin F.M."/>
            <person name="Perotto S."/>
        </authorList>
    </citation>
    <scope>NUCLEOTIDE SEQUENCE [LARGE SCALE GENOMIC DNA]</scope>
    <source>
        <strain evidence="2 3">ATCC 22711</strain>
    </source>
</reference>
<feature type="coiled-coil region" evidence="1">
    <location>
        <begin position="286"/>
        <end position="320"/>
    </location>
</feature>
<dbReference type="SUPFAM" id="SSF54637">
    <property type="entry name" value="Thioesterase/thiol ester dehydrase-isomerase"/>
    <property type="match status" value="1"/>
</dbReference>
<dbReference type="OrthoDB" id="5538558at2759"/>
<gene>
    <name evidence="2" type="ORF">M430DRAFT_133805</name>
</gene>
<dbReference type="InterPro" id="IPR029069">
    <property type="entry name" value="HotDog_dom_sf"/>
</dbReference>
<dbReference type="RefSeq" id="XP_024724003.1">
    <property type="nucleotide sequence ID" value="XM_024862317.1"/>
</dbReference>
<evidence type="ECO:0008006" key="4">
    <source>
        <dbReference type="Google" id="ProtNLM"/>
    </source>
</evidence>
<dbReference type="Pfam" id="PF13279">
    <property type="entry name" value="4HBT_2"/>
    <property type="match status" value="1"/>
</dbReference>
<organism evidence="2 3">
    <name type="scientific">Amorphotheca resinae ATCC 22711</name>
    <dbReference type="NCBI Taxonomy" id="857342"/>
    <lineage>
        <taxon>Eukaryota</taxon>
        <taxon>Fungi</taxon>
        <taxon>Dikarya</taxon>
        <taxon>Ascomycota</taxon>
        <taxon>Pezizomycotina</taxon>
        <taxon>Leotiomycetes</taxon>
        <taxon>Helotiales</taxon>
        <taxon>Amorphothecaceae</taxon>
        <taxon>Amorphotheca</taxon>
    </lineage>
</organism>
<name>A0A2T3BAW1_AMORE</name>
<evidence type="ECO:0000256" key="1">
    <source>
        <dbReference type="SAM" id="Coils"/>
    </source>
</evidence>
<keyword evidence="3" id="KW-1185">Reference proteome</keyword>
<dbReference type="InParanoid" id="A0A2T3BAW1"/>
<dbReference type="Proteomes" id="UP000241818">
    <property type="component" value="Unassembled WGS sequence"/>
</dbReference>
<dbReference type="PANTHER" id="PTHR31793:SF39">
    <property type="entry name" value="THIOESTERASE_THIOL ESTER DEHYDRASE-ISOMERASE"/>
    <property type="match status" value="1"/>
</dbReference>
<keyword evidence="1" id="KW-0175">Coiled coil</keyword>
<dbReference type="AlphaFoldDB" id="A0A2T3BAW1"/>
<protein>
    <recommendedName>
        <fullName evidence="4">Thioesterase domain-containing protein</fullName>
    </recommendedName>
</protein>
<evidence type="ECO:0000313" key="3">
    <source>
        <dbReference type="Proteomes" id="UP000241818"/>
    </source>
</evidence>
<dbReference type="PANTHER" id="PTHR31793">
    <property type="entry name" value="4-HYDROXYBENZOYL-COA THIOESTERASE FAMILY MEMBER"/>
    <property type="match status" value="1"/>
</dbReference>